<comment type="caution">
    <text evidence="2">The sequence shown here is derived from an EMBL/GenBank/DDBJ whole genome shotgun (WGS) entry which is preliminary data.</text>
</comment>
<accession>A0A4Y2I4Y1</accession>
<keyword evidence="3" id="KW-1185">Reference proteome</keyword>
<organism evidence="2 3">
    <name type="scientific">Araneus ventricosus</name>
    <name type="common">Orbweaver spider</name>
    <name type="synonym">Epeira ventricosa</name>
    <dbReference type="NCBI Taxonomy" id="182803"/>
    <lineage>
        <taxon>Eukaryota</taxon>
        <taxon>Metazoa</taxon>
        <taxon>Ecdysozoa</taxon>
        <taxon>Arthropoda</taxon>
        <taxon>Chelicerata</taxon>
        <taxon>Arachnida</taxon>
        <taxon>Araneae</taxon>
        <taxon>Araneomorphae</taxon>
        <taxon>Entelegynae</taxon>
        <taxon>Araneoidea</taxon>
        <taxon>Araneidae</taxon>
        <taxon>Araneus</taxon>
    </lineage>
</organism>
<dbReference type="Proteomes" id="UP000499080">
    <property type="component" value="Unassembled WGS sequence"/>
</dbReference>
<dbReference type="EMBL" id="BGPR01002391">
    <property type="protein sequence ID" value="GBM72645.1"/>
    <property type="molecule type" value="Genomic_DNA"/>
</dbReference>
<name>A0A4Y2I4Y1_ARAVE</name>
<reference evidence="2 3" key="1">
    <citation type="journal article" date="2019" name="Sci. Rep.">
        <title>Orb-weaving spider Araneus ventricosus genome elucidates the spidroin gene catalogue.</title>
        <authorList>
            <person name="Kono N."/>
            <person name="Nakamura H."/>
            <person name="Ohtoshi R."/>
            <person name="Moran D.A.P."/>
            <person name="Shinohara A."/>
            <person name="Yoshida Y."/>
            <person name="Fujiwara M."/>
            <person name="Mori M."/>
            <person name="Tomita M."/>
            <person name="Arakawa K."/>
        </authorList>
    </citation>
    <scope>NUCLEOTIDE SEQUENCE [LARGE SCALE GENOMIC DNA]</scope>
</reference>
<feature type="compositionally biased region" description="Polar residues" evidence="1">
    <location>
        <begin position="7"/>
        <end position="20"/>
    </location>
</feature>
<dbReference type="AlphaFoldDB" id="A0A4Y2I4Y1"/>
<evidence type="ECO:0000313" key="2">
    <source>
        <dbReference type="EMBL" id="GBM72645.1"/>
    </source>
</evidence>
<feature type="region of interest" description="Disordered" evidence="1">
    <location>
        <begin position="1"/>
        <end position="32"/>
    </location>
</feature>
<evidence type="ECO:0000313" key="3">
    <source>
        <dbReference type="Proteomes" id="UP000499080"/>
    </source>
</evidence>
<gene>
    <name evidence="2" type="ORF">AVEN_117431_1</name>
</gene>
<protein>
    <submittedName>
        <fullName evidence="2">Uncharacterized protein</fullName>
    </submittedName>
</protein>
<evidence type="ECO:0000256" key="1">
    <source>
        <dbReference type="SAM" id="MobiDB-lite"/>
    </source>
</evidence>
<sequence length="119" mass="13321">MTKFPETFNSIDKGSSQPSLQAKDGGGPKHPNITVKFPPLSLSVIYFTTAAHAFFVRVARHKGLGNRGFLRIRRVPAFIAIFGRGSCILCSLYSNGVRNQRVKDCYEDRNLISFLDKEE</sequence>
<proteinExistence type="predicted"/>